<dbReference type="InterPro" id="IPR018528">
    <property type="entry name" value="Preph_deHydtase_CS"/>
</dbReference>
<reference evidence="12 13" key="1">
    <citation type="submission" date="2011-12" db="EMBL/GenBank/DDBJ databases">
        <title>Whole genome shotgun sequence of Gordonia effusa NBRC 100432.</title>
        <authorList>
            <person name="Yoshida I."/>
            <person name="Takarada H."/>
            <person name="Hosoyama A."/>
            <person name="Tsuchikane K."/>
            <person name="Katsumata H."/>
            <person name="Yamazaki S."/>
            <person name="Fujita N."/>
        </authorList>
    </citation>
    <scope>NUCLEOTIDE SEQUENCE [LARGE SCALE GENOMIC DNA]</scope>
    <source>
        <strain evidence="12 13">NBRC 100432</strain>
    </source>
</reference>
<evidence type="ECO:0000256" key="5">
    <source>
        <dbReference type="ARBA" id="ARBA00023141"/>
    </source>
</evidence>
<dbReference type="SUPFAM" id="SSF55021">
    <property type="entry name" value="ACT-like"/>
    <property type="match status" value="1"/>
</dbReference>
<dbReference type="CDD" id="cd04905">
    <property type="entry name" value="ACT_CM-PDT"/>
    <property type="match status" value="1"/>
</dbReference>
<dbReference type="PROSITE" id="PS00858">
    <property type="entry name" value="PREPHENATE_DEHYDR_2"/>
    <property type="match status" value="1"/>
</dbReference>
<comment type="pathway">
    <text evidence="1 9">Amino-acid biosynthesis; L-phenylalanine biosynthesis; phenylpyruvate from prephenate: step 1/1.</text>
</comment>
<keyword evidence="4 9" id="KW-0028">Amino-acid biosynthesis</keyword>
<keyword evidence="5 9" id="KW-0057">Aromatic amino acid biosynthesis</keyword>
<dbReference type="InterPro" id="IPR002912">
    <property type="entry name" value="ACT_dom"/>
</dbReference>
<dbReference type="Gene3D" id="3.30.70.260">
    <property type="match status" value="1"/>
</dbReference>
<evidence type="ECO:0000259" key="11">
    <source>
        <dbReference type="PROSITE" id="PS51671"/>
    </source>
</evidence>
<feature type="domain" description="ACT" evidence="11">
    <location>
        <begin position="268"/>
        <end position="347"/>
    </location>
</feature>
<dbReference type="EC" id="4.2.1.51" evidence="2 9"/>
<feature type="domain" description="Prephenate dehydratase" evidence="10">
    <location>
        <begin position="62"/>
        <end position="254"/>
    </location>
</feature>
<dbReference type="UniPathway" id="UPA00121">
    <property type="reaction ID" value="UER00345"/>
</dbReference>
<evidence type="ECO:0000256" key="4">
    <source>
        <dbReference type="ARBA" id="ARBA00022605"/>
    </source>
</evidence>
<evidence type="ECO:0000313" key="13">
    <source>
        <dbReference type="Proteomes" id="UP000035034"/>
    </source>
</evidence>
<evidence type="ECO:0000256" key="8">
    <source>
        <dbReference type="ARBA" id="ARBA00047848"/>
    </source>
</evidence>
<dbReference type="Gene3D" id="3.40.190.10">
    <property type="entry name" value="Periplasmic binding protein-like II"/>
    <property type="match status" value="2"/>
</dbReference>
<dbReference type="GO" id="GO:0009094">
    <property type="term" value="P:L-phenylalanine biosynthetic process"/>
    <property type="evidence" value="ECO:0007669"/>
    <property type="project" value="UniProtKB-UniPathway"/>
</dbReference>
<evidence type="ECO:0000256" key="1">
    <source>
        <dbReference type="ARBA" id="ARBA00004741"/>
    </source>
</evidence>
<comment type="caution">
    <text evidence="12">The sequence shown here is derived from an EMBL/GenBank/DDBJ whole genome shotgun (WGS) entry which is preliminary data.</text>
</comment>
<dbReference type="NCBIfam" id="NF008865">
    <property type="entry name" value="PRK11898.1"/>
    <property type="match status" value="1"/>
</dbReference>
<dbReference type="Pfam" id="PF01842">
    <property type="entry name" value="ACT"/>
    <property type="match status" value="1"/>
</dbReference>
<dbReference type="AlphaFoldDB" id="H0QVG8"/>
<dbReference type="PANTHER" id="PTHR21022:SF19">
    <property type="entry name" value="PREPHENATE DEHYDRATASE-RELATED"/>
    <property type="match status" value="1"/>
</dbReference>
<protein>
    <recommendedName>
        <fullName evidence="3 9">Prephenate dehydratase</fullName>
        <shortName evidence="9">PDT</shortName>
        <ecNumber evidence="2 9">4.2.1.51</ecNumber>
    </recommendedName>
</protein>
<gene>
    <name evidence="9 12" type="primary">pheA</name>
    <name evidence="12" type="ORF">GOEFS_015_00420</name>
</gene>
<keyword evidence="7 9" id="KW-0456">Lyase</keyword>
<dbReference type="Proteomes" id="UP000035034">
    <property type="component" value="Unassembled WGS sequence"/>
</dbReference>
<dbReference type="EMBL" id="BAEH01000015">
    <property type="protein sequence ID" value="GAB16845.1"/>
    <property type="molecule type" value="Genomic_DNA"/>
</dbReference>
<name>H0QVG8_9ACTN</name>
<dbReference type="Pfam" id="PF00800">
    <property type="entry name" value="PDT"/>
    <property type="match status" value="1"/>
</dbReference>
<evidence type="ECO:0000256" key="3">
    <source>
        <dbReference type="ARBA" id="ARBA00021872"/>
    </source>
</evidence>
<accession>H0QVG8</accession>
<dbReference type="GO" id="GO:0004664">
    <property type="term" value="F:prephenate dehydratase activity"/>
    <property type="evidence" value="ECO:0007669"/>
    <property type="project" value="UniProtKB-UniRule"/>
</dbReference>
<evidence type="ECO:0000256" key="9">
    <source>
        <dbReference type="RuleBase" id="RU361254"/>
    </source>
</evidence>
<sequence>MAIELSLPMGICRYEEELSAGEPAVRAEESDQARSIAENSIADSLSRDGVSGRPATLKIVPVIAYFGPAHTFTEMALDAILASRRPAALIDVPDADIERVPAANPAAAIALVRSGEADFGCVPIESSLEGSVPATMDALVPPADGGRVQVFAEVILDIAFTIAAATPLEPAAVRTVAAYPVASAQVRESVARLFPNADFVVASSNAAAAQDVSNGLANAAVTTRPAADALDLVVLADGVADADDAATRFLLVGRPAPPDPPSGADRTAVILSLRNEPGSLVSAMSEFATRGVDLTRIESRPRQDIDRSTAAHYRFFLDAAGHLDDDAVGETLRALHRRADSVVFLGSWPADRGQLGSLPPDHAESVQWYHSLQQGEK</sequence>
<evidence type="ECO:0000256" key="6">
    <source>
        <dbReference type="ARBA" id="ARBA00023222"/>
    </source>
</evidence>
<dbReference type="InterPro" id="IPR045865">
    <property type="entry name" value="ACT-like_dom_sf"/>
</dbReference>
<dbReference type="GO" id="GO:0005737">
    <property type="term" value="C:cytoplasm"/>
    <property type="evidence" value="ECO:0007669"/>
    <property type="project" value="TreeGrafter"/>
</dbReference>
<proteinExistence type="predicted"/>
<evidence type="ECO:0000256" key="7">
    <source>
        <dbReference type="ARBA" id="ARBA00023239"/>
    </source>
</evidence>
<keyword evidence="6 9" id="KW-0584">Phenylalanine biosynthesis</keyword>
<dbReference type="SUPFAM" id="SSF53850">
    <property type="entry name" value="Periplasmic binding protein-like II"/>
    <property type="match status" value="1"/>
</dbReference>
<dbReference type="InterPro" id="IPR001086">
    <property type="entry name" value="Preph_deHydtase"/>
</dbReference>
<dbReference type="PROSITE" id="PS51171">
    <property type="entry name" value="PREPHENATE_DEHYDR_3"/>
    <property type="match status" value="1"/>
</dbReference>
<keyword evidence="13" id="KW-1185">Reference proteome</keyword>
<comment type="catalytic activity">
    <reaction evidence="8 9">
        <text>prephenate + H(+) = 3-phenylpyruvate + CO2 + H2O</text>
        <dbReference type="Rhea" id="RHEA:21648"/>
        <dbReference type="ChEBI" id="CHEBI:15377"/>
        <dbReference type="ChEBI" id="CHEBI:15378"/>
        <dbReference type="ChEBI" id="CHEBI:16526"/>
        <dbReference type="ChEBI" id="CHEBI:18005"/>
        <dbReference type="ChEBI" id="CHEBI:29934"/>
        <dbReference type="EC" id="4.2.1.51"/>
    </reaction>
</comment>
<dbReference type="STRING" id="1077974.GOEFS_015_00420"/>
<evidence type="ECO:0000256" key="2">
    <source>
        <dbReference type="ARBA" id="ARBA00013147"/>
    </source>
</evidence>
<dbReference type="PROSITE" id="PS51671">
    <property type="entry name" value="ACT"/>
    <property type="match status" value="1"/>
</dbReference>
<dbReference type="eggNOG" id="COG0077">
    <property type="taxonomic scope" value="Bacteria"/>
</dbReference>
<dbReference type="PANTHER" id="PTHR21022">
    <property type="entry name" value="PREPHENATE DEHYDRATASE P PROTEIN"/>
    <property type="match status" value="1"/>
</dbReference>
<evidence type="ECO:0000259" key="10">
    <source>
        <dbReference type="PROSITE" id="PS51171"/>
    </source>
</evidence>
<organism evidence="12 13">
    <name type="scientific">Gordonia effusa NBRC 100432</name>
    <dbReference type="NCBI Taxonomy" id="1077974"/>
    <lineage>
        <taxon>Bacteria</taxon>
        <taxon>Bacillati</taxon>
        <taxon>Actinomycetota</taxon>
        <taxon>Actinomycetes</taxon>
        <taxon>Mycobacteriales</taxon>
        <taxon>Gordoniaceae</taxon>
        <taxon>Gordonia</taxon>
    </lineage>
</organism>
<evidence type="ECO:0000313" key="12">
    <source>
        <dbReference type="EMBL" id="GAB16845.1"/>
    </source>
</evidence>